<evidence type="ECO:0000313" key="2">
    <source>
        <dbReference type="Proteomes" id="UP000004728"/>
    </source>
</evidence>
<evidence type="ECO:0000313" key="1">
    <source>
        <dbReference type="EMBL" id="EGD58861.1"/>
    </source>
</evidence>
<keyword evidence="2" id="KW-1185">Reference proteome</keyword>
<dbReference type="EMBL" id="AEWJ01000038">
    <property type="protein sequence ID" value="EGD58861.1"/>
    <property type="molecule type" value="Genomic_DNA"/>
</dbReference>
<gene>
    <name evidence="1" type="ORF">Y88_0922</name>
</gene>
<name>F1Z8X8_9SPHN</name>
<proteinExistence type="predicted"/>
<organism evidence="1 2">
    <name type="scientific">Novosphingobium nitrogenifigens DSM 19370</name>
    <dbReference type="NCBI Taxonomy" id="983920"/>
    <lineage>
        <taxon>Bacteria</taxon>
        <taxon>Pseudomonadati</taxon>
        <taxon>Pseudomonadota</taxon>
        <taxon>Alphaproteobacteria</taxon>
        <taxon>Sphingomonadales</taxon>
        <taxon>Sphingomonadaceae</taxon>
        <taxon>Novosphingobium</taxon>
    </lineage>
</organism>
<reference evidence="1 2" key="1">
    <citation type="journal article" date="2012" name="J. Bacteriol.">
        <title>Draft Genome Sequence of Novosphingobium nitrogenifigens Y88T.</title>
        <authorList>
            <person name="Strabala T.J."/>
            <person name="Macdonald L."/>
            <person name="Liu V."/>
            <person name="Smit A.M."/>
        </authorList>
    </citation>
    <scope>NUCLEOTIDE SEQUENCE [LARGE SCALE GENOMIC DNA]</scope>
    <source>
        <strain evidence="1 2">DSM 19370</strain>
    </source>
</reference>
<accession>F1Z8X8</accession>
<dbReference type="Proteomes" id="UP000004728">
    <property type="component" value="Unassembled WGS sequence"/>
</dbReference>
<dbReference type="HOGENOM" id="CLU_2789798_0_0_5"/>
<sequence>MNKSFIMKDAWLSSTLSNRAFHEMIKRLENNNIVQCEKKSEDKRAKEVMLSKQISDWLNLEIAKNTNN</sequence>
<comment type="caution">
    <text evidence="1">The sequence shown here is derived from an EMBL/GenBank/DDBJ whole genome shotgun (WGS) entry which is preliminary data.</text>
</comment>
<dbReference type="AlphaFoldDB" id="F1Z8X8"/>
<protein>
    <submittedName>
        <fullName evidence="1">Uncharacterized protein</fullName>
    </submittedName>
</protein>
<dbReference type="InParanoid" id="F1Z8X8"/>